<keyword evidence="18" id="KW-1185">Reference proteome</keyword>
<dbReference type="GO" id="GO:0008081">
    <property type="term" value="F:phosphoric diester hydrolase activity"/>
    <property type="evidence" value="ECO:0007669"/>
    <property type="project" value="TreeGrafter"/>
</dbReference>
<keyword evidence="12" id="KW-0464">Manganese</keyword>
<evidence type="ECO:0000256" key="1">
    <source>
        <dbReference type="ARBA" id="ARBA00000493"/>
    </source>
</evidence>
<feature type="region of interest" description="Disordered" evidence="15">
    <location>
        <begin position="451"/>
        <end position="526"/>
    </location>
</feature>
<organism evidence="17 18">
    <name type="scientific">Chionoecetes opilio</name>
    <name type="common">Atlantic snow crab</name>
    <name type="synonym">Cancer opilio</name>
    <dbReference type="NCBI Taxonomy" id="41210"/>
    <lineage>
        <taxon>Eukaryota</taxon>
        <taxon>Metazoa</taxon>
        <taxon>Ecdysozoa</taxon>
        <taxon>Arthropoda</taxon>
        <taxon>Crustacea</taxon>
        <taxon>Multicrustacea</taxon>
        <taxon>Malacostraca</taxon>
        <taxon>Eumalacostraca</taxon>
        <taxon>Eucarida</taxon>
        <taxon>Decapoda</taxon>
        <taxon>Pleocyemata</taxon>
        <taxon>Brachyura</taxon>
        <taxon>Eubrachyura</taxon>
        <taxon>Majoidea</taxon>
        <taxon>Majidae</taxon>
        <taxon>Chionoecetes</taxon>
    </lineage>
</organism>
<comment type="catalytic activity">
    <reaction evidence="1">
        <text>Exonucleolytic cleavage in the 3'- to 5'-direction to yield nucleoside 5'-phosphates.</text>
        <dbReference type="EC" id="3.1.11.2"/>
    </reaction>
</comment>
<evidence type="ECO:0000256" key="15">
    <source>
        <dbReference type="SAM" id="MobiDB-lite"/>
    </source>
</evidence>
<keyword evidence="9 12" id="KW-0460">Magnesium</keyword>
<name>A0A8J4YHF7_CHIOP</name>
<dbReference type="GO" id="GO:0006284">
    <property type="term" value="P:base-excision repair"/>
    <property type="evidence" value="ECO:0007669"/>
    <property type="project" value="TreeGrafter"/>
</dbReference>
<dbReference type="GO" id="GO:0016829">
    <property type="term" value="F:lyase activity"/>
    <property type="evidence" value="ECO:0007669"/>
    <property type="project" value="UniProtKB-KW"/>
</dbReference>
<feature type="region of interest" description="Disordered" evidence="15">
    <location>
        <begin position="239"/>
        <end position="265"/>
    </location>
</feature>
<evidence type="ECO:0000256" key="10">
    <source>
        <dbReference type="ARBA" id="ARBA00023242"/>
    </source>
</evidence>
<evidence type="ECO:0000256" key="7">
    <source>
        <dbReference type="ARBA" id="ARBA00022801"/>
    </source>
</evidence>
<evidence type="ECO:0000256" key="8">
    <source>
        <dbReference type="ARBA" id="ARBA00022833"/>
    </source>
</evidence>
<keyword evidence="7" id="KW-0378">Hydrolase</keyword>
<dbReference type="SUPFAM" id="SSF56219">
    <property type="entry name" value="DNase I-like"/>
    <property type="match status" value="1"/>
</dbReference>
<keyword evidence="5 12" id="KW-0479">Metal-binding</keyword>
<dbReference type="GO" id="GO:0005634">
    <property type="term" value="C:nucleus"/>
    <property type="evidence" value="ECO:0007669"/>
    <property type="project" value="TreeGrafter"/>
</dbReference>
<dbReference type="InterPro" id="IPR020847">
    <property type="entry name" value="AP_endonuclease_F1_BS"/>
</dbReference>
<dbReference type="Proteomes" id="UP000770661">
    <property type="component" value="Unassembled WGS sequence"/>
</dbReference>
<evidence type="ECO:0000256" key="4">
    <source>
        <dbReference type="ARBA" id="ARBA00013541"/>
    </source>
</evidence>
<evidence type="ECO:0000256" key="9">
    <source>
        <dbReference type="ARBA" id="ARBA00022842"/>
    </source>
</evidence>
<dbReference type="PROSITE" id="PS51435">
    <property type="entry name" value="AP_NUCLEASE_F1_4"/>
    <property type="match status" value="1"/>
</dbReference>
<dbReference type="GO" id="GO:0008311">
    <property type="term" value="F:double-stranded DNA 3'-5' DNA exonuclease activity"/>
    <property type="evidence" value="ECO:0007669"/>
    <property type="project" value="UniProtKB-EC"/>
</dbReference>
<dbReference type="PANTHER" id="PTHR22748:SF4">
    <property type="entry name" value="DNA-(APURINIC OR APYRIMIDINIC SITE) ENDONUCLEASE 2"/>
    <property type="match status" value="1"/>
</dbReference>
<feature type="compositionally biased region" description="Basic and acidic residues" evidence="15">
    <location>
        <begin position="239"/>
        <end position="259"/>
    </location>
</feature>
<dbReference type="OrthoDB" id="498125at2759"/>
<feature type="site" description="Important for catalytic activity" evidence="13">
    <location>
        <position position="313"/>
    </location>
</feature>
<feature type="binding site" evidence="12">
    <location>
        <position position="9"/>
    </location>
    <ligand>
        <name>Mg(2+)</name>
        <dbReference type="ChEBI" id="CHEBI:18420"/>
        <label>1</label>
    </ligand>
</feature>
<feature type="compositionally biased region" description="Basic and acidic residues" evidence="15">
    <location>
        <begin position="504"/>
        <end position="517"/>
    </location>
</feature>
<evidence type="ECO:0000313" key="18">
    <source>
        <dbReference type="Proteomes" id="UP000770661"/>
    </source>
</evidence>
<proteinExistence type="inferred from homology"/>
<feature type="binding site" evidence="12">
    <location>
        <position position="36"/>
    </location>
    <ligand>
        <name>Mg(2+)</name>
        <dbReference type="ChEBI" id="CHEBI:18420"/>
        <label>1</label>
    </ligand>
</feature>
<feature type="compositionally biased region" description="Low complexity" evidence="15">
    <location>
        <begin position="487"/>
        <end position="503"/>
    </location>
</feature>
<dbReference type="AlphaFoldDB" id="A0A8J4YHF7"/>
<dbReference type="PROSITE" id="PS51999">
    <property type="entry name" value="ZF_GRF"/>
    <property type="match status" value="1"/>
</dbReference>
<comment type="cofactor">
    <cofactor evidence="12">
        <name>Mg(2+)</name>
        <dbReference type="ChEBI" id="CHEBI:18420"/>
    </cofactor>
    <cofactor evidence="12">
        <name>Mn(2+)</name>
        <dbReference type="ChEBI" id="CHEBI:29035"/>
    </cofactor>
    <text evidence="12">Probably binds two magnesium or manganese ions per subunit.</text>
</comment>
<keyword evidence="6 14" id="KW-0863">Zinc-finger</keyword>
<feature type="binding site" evidence="12">
    <location>
        <position position="189"/>
    </location>
    <ligand>
        <name>Mg(2+)</name>
        <dbReference type="ChEBI" id="CHEBI:18420"/>
        <label>1</label>
    </ligand>
</feature>
<dbReference type="InterPro" id="IPR036691">
    <property type="entry name" value="Endo/exonu/phosph_ase_sf"/>
</dbReference>
<dbReference type="CDD" id="cd09088">
    <property type="entry name" value="Ape2-like_AP-endo"/>
    <property type="match status" value="1"/>
</dbReference>
<dbReference type="Gene3D" id="3.60.10.10">
    <property type="entry name" value="Endonuclease/exonuclease/phosphatase"/>
    <property type="match status" value="1"/>
</dbReference>
<dbReference type="PANTHER" id="PTHR22748">
    <property type="entry name" value="AP ENDONUCLEASE"/>
    <property type="match status" value="1"/>
</dbReference>
<feature type="active site" evidence="11">
    <location>
        <position position="146"/>
    </location>
</feature>
<feature type="binding site" evidence="12">
    <location>
        <position position="339"/>
    </location>
    <ligand>
        <name>Mg(2+)</name>
        <dbReference type="ChEBI" id="CHEBI:18420"/>
        <label>1</label>
    </ligand>
</feature>
<evidence type="ECO:0000256" key="14">
    <source>
        <dbReference type="PROSITE-ProRule" id="PRU01343"/>
    </source>
</evidence>
<comment type="similarity">
    <text evidence="2">Belongs to the DNA repair enzymes AP/ExoA family.</text>
</comment>
<dbReference type="Pfam" id="PF03372">
    <property type="entry name" value="Exo_endo_phos"/>
    <property type="match status" value="1"/>
</dbReference>
<dbReference type="Pfam" id="PF06839">
    <property type="entry name" value="Zn_ribbon_GRF"/>
    <property type="match status" value="1"/>
</dbReference>
<dbReference type="GO" id="GO:0003906">
    <property type="term" value="F:DNA-(apurinic or apyrimidinic site) endonuclease activity"/>
    <property type="evidence" value="ECO:0007669"/>
    <property type="project" value="TreeGrafter"/>
</dbReference>
<gene>
    <name evidence="17" type="primary">APEX2</name>
    <name evidence="17" type="ORF">GWK47_034693</name>
</gene>
<evidence type="ECO:0000313" key="17">
    <source>
        <dbReference type="EMBL" id="KAG0727392.1"/>
    </source>
</evidence>
<comment type="caution">
    <text evidence="17">The sequence shown here is derived from an EMBL/GenBank/DDBJ whole genome shotgun (WGS) entry which is preliminary data.</text>
</comment>
<dbReference type="GO" id="GO:0003677">
    <property type="term" value="F:DNA binding"/>
    <property type="evidence" value="ECO:0007669"/>
    <property type="project" value="InterPro"/>
</dbReference>
<evidence type="ECO:0000256" key="5">
    <source>
        <dbReference type="ARBA" id="ARBA00022723"/>
    </source>
</evidence>
<dbReference type="EC" id="3.1.11.2" evidence="3"/>
<reference evidence="17" key="1">
    <citation type="submission" date="2020-07" db="EMBL/GenBank/DDBJ databases">
        <title>The High-quality genome of the commercially important snow crab, Chionoecetes opilio.</title>
        <authorList>
            <person name="Jeong J.-H."/>
            <person name="Ryu S."/>
        </authorList>
    </citation>
    <scope>NUCLEOTIDE SEQUENCE</scope>
    <source>
        <strain evidence="17">MADBK_172401_WGS</strain>
        <tissue evidence="17">Digestive gland</tissue>
    </source>
</reference>
<feature type="site" description="Transition state stabilizer" evidence="13">
    <location>
        <position position="189"/>
    </location>
</feature>
<feature type="binding site" evidence="12">
    <location>
        <position position="187"/>
    </location>
    <ligand>
        <name>Mg(2+)</name>
        <dbReference type="ChEBI" id="CHEBI:18420"/>
        <label>1</label>
    </ligand>
</feature>
<feature type="site" description="Interaction with DNA substrate" evidence="13">
    <location>
        <position position="339"/>
    </location>
</feature>
<evidence type="ECO:0000256" key="2">
    <source>
        <dbReference type="ARBA" id="ARBA00007092"/>
    </source>
</evidence>
<protein>
    <recommendedName>
        <fullName evidence="4">DNA-(apurinic or apyrimidinic site) endonuclease 2</fullName>
        <ecNumber evidence="3">3.1.11.2</ecNumber>
    </recommendedName>
</protein>
<feature type="binding site" evidence="12">
    <location>
        <position position="338"/>
    </location>
    <ligand>
        <name>Mg(2+)</name>
        <dbReference type="ChEBI" id="CHEBI:18420"/>
        <label>1</label>
    </ligand>
</feature>
<evidence type="ECO:0000256" key="3">
    <source>
        <dbReference type="ARBA" id="ARBA00012115"/>
    </source>
</evidence>
<feature type="active site" description="Proton acceptor" evidence="11">
    <location>
        <position position="339"/>
    </location>
</feature>
<evidence type="ECO:0000256" key="13">
    <source>
        <dbReference type="PIRSR" id="PIRSR604808-3"/>
    </source>
</evidence>
<keyword evidence="8" id="KW-0862">Zinc</keyword>
<keyword evidence="17" id="KW-0456">Lyase</keyword>
<feature type="active site" description="Proton donor/acceptor" evidence="11">
    <location>
        <position position="187"/>
    </location>
</feature>
<evidence type="ECO:0000256" key="11">
    <source>
        <dbReference type="PIRSR" id="PIRSR604808-1"/>
    </source>
</evidence>
<dbReference type="InterPro" id="IPR010666">
    <property type="entry name" value="Znf_GRF"/>
</dbReference>
<dbReference type="EMBL" id="JACEEZ010003422">
    <property type="protein sequence ID" value="KAG0727392.1"/>
    <property type="molecule type" value="Genomic_DNA"/>
</dbReference>
<feature type="domain" description="GRF-type" evidence="16">
    <location>
        <begin position="536"/>
        <end position="584"/>
    </location>
</feature>
<dbReference type="InterPro" id="IPR005135">
    <property type="entry name" value="Endo/exonuclease/phosphatase"/>
</dbReference>
<evidence type="ECO:0000259" key="16">
    <source>
        <dbReference type="PROSITE" id="PS51999"/>
    </source>
</evidence>
<evidence type="ECO:0000256" key="6">
    <source>
        <dbReference type="ARBA" id="ARBA00022771"/>
    </source>
</evidence>
<sequence length="584" mass="65859">MSLRILSWNINGLRSLKTDMKEFLTNLKADIICLQETKVTRDMLEEPQAIVDGYSSYFSFSRKRSGYSGVATFCSQRATPFAAQEGLSGLFQGELSHGRGEQTALPGTWTEEELKDLDSEGRAVITQHRIKDESGKEKELAIINVYCPRVDPEKPERRRFKLRFYELLRQRAAAIWAADSHVIILGDINTSHKRIDHCDPEKNEAFENRLERRYLDNFLKPLNNDHEKNPPQDIKQAEVCKAKENSDMRDSSGSHKGESDDLEQEEQFQLLASSTDFQVIDTFRYFHPLKEEAFTCWNVSTNSRSTNYGTRIDYIFCDEGFLSHVKDSLVLQDIWGSDHCPVAVVVEGILVPSSQLPLCCTKYFPEFRGQQQKLSSYFQPRCASEKQNKLPLHKPSMPLKATTENLQNAIKRKNCTGKVKSGNKKQCSEKHRSISSFFSVKASGQIDLSEGFINDGESNSESRVSENLDSTPASLGSSEHTDDSRPQPDGGSQGSSHSPPSQSNKEDTTEGCRKLGETKNQGWGFLMKGPKPPPLCPGHKEPCVMQTVKKKGPNLNRQFYACARGVGREGDPNARCNFFKWVSR</sequence>
<evidence type="ECO:0000256" key="12">
    <source>
        <dbReference type="PIRSR" id="PIRSR604808-2"/>
    </source>
</evidence>
<dbReference type="GO" id="GO:0008270">
    <property type="term" value="F:zinc ion binding"/>
    <property type="evidence" value="ECO:0007669"/>
    <property type="project" value="UniProtKB-KW"/>
</dbReference>
<accession>A0A8J4YHF7</accession>
<feature type="compositionally biased region" description="Polar residues" evidence="15">
    <location>
        <begin position="456"/>
        <end position="478"/>
    </location>
</feature>
<dbReference type="InterPro" id="IPR004808">
    <property type="entry name" value="AP_endonuc_1"/>
</dbReference>
<dbReference type="PROSITE" id="PS00726">
    <property type="entry name" value="AP_NUCLEASE_F1_1"/>
    <property type="match status" value="1"/>
</dbReference>
<keyword evidence="10" id="KW-0539">Nucleus</keyword>